<dbReference type="PANTHER" id="PTHR43794:SF11">
    <property type="entry name" value="AMIDOHYDROLASE-RELATED DOMAIN-CONTAINING PROTEIN"/>
    <property type="match status" value="1"/>
</dbReference>
<dbReference type="InterPro" id="IPR050287">
    <property type="entry name" value="MTA/SAH_deaminase"/>
</dbReference>
<dbReference type="EC" id="3.5.3.13" evidence="3"/>
<accession>A0A4R4NPX4</accession>
<reference evidence="3 4" key="1">
    <citation type="submission" date="2019-02" db="EMBL/GenBank/DDBJ databases">
        <title>Draft genome sequences of novel Actinobacteria.</title>
        <authorList>
            <person name="Sahin N."/>
            <person name="Ay H."/>
            <person name="Saygin H."/>
        </authorList>
    </citation>
    <scope>NUCLEOTIDE SEQUENCE [LARGE SCALE GENOMIC DNA]</scope>
    <source>
        <strain evidence="3 4">KC201</strain>
    </source>
</reference>
<dbReference type="EMBL" id="SMJZ01000014">
    <property type="protein sequence ID" value="TDC09847.1"/>
    <property type="molecule type" value="Genomic_DNA"/>
</dbReference>
<dbReference type="Proteomes" id="UP000295157">
    <property type="component" value="Unassembled WGS sequence"/>
</dbReference>
<keyword evidence="4" id="KW-1185">Reference proteome</keyword>
<dbReference type="PANTHER" id="PTHR43794">
    <property type="entry name" value="AMINOHYDROLASE SSNA-RELATED"/>
    <property type="match status" value="1"/>
</dbReference>
<feature type="domain" description="Amidohydrolase-related" evidence="2">
    <location>
        <begin position="71"/>
        <end position="440"/>
    </location>
</feature>
<evidence type="ECO:0000313" key="3">
    <source>
        <dbReference type="EMBL" id="TDC09847.1"/>
    </source>
</evidence>
<evidence type="ECO:0000256" key="1">
    <source>
        <dbReference type="ARBA" id="ARBA00022801"/>
    </source>
</evidence>
<dbReference type="InterPro" id="IPR011059">
    <property type="entry name" value="Metal-dep_hydrolase_composite"/>
</dbReference>
<dbReference type="NCBIfam" id="NF006681">
    <property type="entry name" value="PRK09229.1-2"/>
    <property type="match status" value="1"/>
</dbReference>
<dbReference type="SUPFAM" id="SSF51556">
    <property type="entry name" value="Metallo-dependent hydrolases"/>
    <property type="match status" value="1"/>
</dbReference>
<keyword evidence="1 3" id="KW-0378">Hydrolase</keyword>
<dbReference type="InterPro" id="IPR006680">
    <property type="entry name" value="Amidohydro-rel"/>
</dbReference>
<dbReference type="NCBIfam" id="TIGR02022">
    <property type="entry name" value="hutF"/>
    <property type="match status" value="1"/>
</dbReference>
<evidence type="ECO:0000259" key="2">
    <source>
        <dbReference type="Pfam" id="PF01979"/>
    </source>
</evidence>
<name>A0A4R4NPX4_9ACTN</name>
<proteinExistence type="predicted"/>
<dbReference type="AlphaFoldDB" id="A0A4R4NPX4"/>
<dbReference type="InterPro" id="IPR010252">
    <property type="entry name" value="HutF"/>
</dbReference>
<gene>
    <name evidence="3" type="ORF">E1267_06330</name>
</gene>
<protein>
    <submittedName>
        <fullName evidence="3">Formimidoylglutamate deiminase</fullName>
        <ecNumber evidence="3">3.5.3.13</ecNumber>
    </submittedName>
</protein>
<dbReference type="Pfam" id="PF01979">
    <property type="entry name" value="Amidohydro_1"/>
    <property type="match status" value="1"/>
</dbReference>
<dbReference type="GO" id="GO:0050416">
    <property type="term" value="F:formimidoylglutamate deiminase activity"/>
    <property type="evidence" value="ECO:0007669"/>
    <property type="project" value="UniProtKB-EC"/>
</dbReference>
<sequence length="463" mass="48788">MRAGSGGPSGKTTEAFRGVAGGGASHVYWCEQAWLPEGVTDGVLVEIEGGRIARISQGPPGSAERLAGLTVPGLANAHSHAFHRALRGSTQEGQGDFWTWRERMYAVAGKLDPGSYLRLARAVYAEMALAGVTCVGEFHYLHHGEDGRPYDDPNAMGHALIQAARDAGLRIALLDTCYLSGGIGAPLTDTQRRFTDGDAEGWETRAEELVAAYDGQPDVEIGAAIHSVRAVPPEQMPVVAEFSHRNAAPLHVHVSEQQAENTACIEMYAATPVQVLHERGVLGPRSTAVHATHLTDVDIELLGQSGSYVCMCPTTERDLADGVGPARAAADRGASITLGSDSHAVIDLFEEARAVELDERLATHTRGHWRADELLTAATVTGHTSLGFPGAGLLVPGAWADLVSVRLDSVRTAGARGLEAVVYAATAADVHAVVSGGRRVVTEGRHVLGDVGPMLIEAIAALR</sequence>
<dbReference type="InterPro" id="IPR032466">
    <property type="entry name" value="Metal_Hydrolase"/>
</dbReference>
<comment type="caution">
    <text evidence="3">The sequence shown here is derived from an EMBL/GenBank/DDBJ whole genome shotgun (WGS) entry which is preliminary data.</text>
</comment>
<organism evidence="3 4">
    <name type="scientific">Nonomuraea longispora</name>
    <dbReference type="NCBI Taxonomy" id="1848320"/>
    <lineage>
        <taxon>Bacteria</taxon>
        <taxon>Bacillati</taxon>
        <taxon>Actinomycetota</taxon>
        <taxon>Actinomycetes</taxon>
        <taxon>Streptosporangiales</taxon>
        <taxon>Streptosporangiaceae</taxon>
        <taxon>Nonomuraea</taxon>
    </lineage>
</organism>
<dbReference type="OrthoDB" id="3204583at2"/>
<evidence type="ECO:0000313" key="4">
    <source>
        <dbReference type="Proteomes" id="UP000295157"/>
    </source>
</evidence>
<dbReference type="Gene3D" id="2.30.40.10">
    <property type="entry name" value="Urease, subunit C, domain 1"/>
    <property type="match status" value="1"/>
</dbReference>
<dbReference type="Gene3D" id="3.20.20.140">
    <property type="entry name" value="Metal-dependent hydrolases"/>
    <property type="match status" value="1"/>
</dbReference>
<dbReference type="SUPFAM" id="SSF51338">
    <property type="entry name" value="Composite domain of metallo-dependent hydrolases"/>
    <property type="match status" value="1"/>
</dbReference>